<dbReference type="PROSITE" id="PS50023">
    <property type="entry name" value="LIM_DOMAIN_2"/>
    <property type="match status" value="3"/>
</dbReference>
<dbReference type="PROSITE" id="PS00478">
    <property type="entry name" value="LIM_DOMAIN_1"/>
    <property type="match status" value="1"/>
</dbReference>
<dbReference type="Gene3D" id="2.10.110.10">
    <property type="entry name" value="Cysteine Rich Protein"/>
    <property type="match status" value="5"/>
</dbReference>
<dbReference type="InterPro" id="IPR001781">
    <property type="entry name" value="Znf_LIM"/>
</dbReference>
<sequence length="552" mass="61925">MLDAYIGEVNRTGAPGRAGGKGNPVEVADNILLYGLHPTNSDRFGLYNGHHPSLTPATSVGSLRSRQLSRADSELDGPLSDAGSLGNLAWNRGPAGSQFGGSSSALTPGSNLNINLSQASPGSVGYPGSNYGPGTGASTPVTPGTPDGRSPGLHRASVYLPQQEVPGTNGMYGSGYNGFDSIAESQDDLSKKDCFLCKERLQDINRKAIITTNDGHWHEECFVCVQCFQPFKDPNDPSQESVFYEHEDRPYCHNCYTVNFAPMCFTCGGWVIGRVIEALDVKWHPECFGCYMCGAELCENGFFKHNGRPICIDCHDLLKKKKKYICNKCFTPIEEFVLWYLKESYHPYHFSCQNCYKPLDNKYKEKDNQFYCQLCFDTVIQDVCAACKKAIDGRAIKAASKAWCPEHFLCYQCERPLSGDKFMLNEGKPYCQYHYMKMFGVRCFYCDNRSSMQVIKVLNKNYCEKHFFCTGCDTLLEEKKSKVIEMDMKPYCRHCYDKFPSDMRRKLLDSANMTAKNKKATMKKDKKGSMKKPKKEKKADNREIVNATETAS</sequence>
<feature type="region of interest" description="Disordered" evidence="5">
    <location>
        <begin position="54"/>
        <end position="80"/>
    </location>
</feature>
<dbReference type="GO" id="GO:0046872">
    <property type="term" value="F:metal ion binding"/>
    <property type="evidence" value="ECO:0007669"/>
    <property type="project" value="UniProtKB-KW"/>
</dbReference>
<feature type="domain" description="LIM zinc-binding" evidence="6">
    <location>
        <begin position="382"/>
        <end position="441"/>
    </location>
</feature>
<dbReference type="GO" id="GO:0005737">
    <property type="term" value="C:cytoplasm"/>
    <property type="evidence" value="ECO:0007669"/>
    <property type="project" value="TreeGrafter"/>
</dbReference>
<dbReference type="GO" id="GO:0045216">
    <property type="term" value="P:cell-cell junction organization"/>
    <property type="evidence" value="ECO:0007669"/>
    <property type="project" value="TreeGrafter"/>
</dbReference>
<evidence type="ECO:0000256" key="1">
    <source>
        <dbReference type="ARBA" id="ARBA00022723"/>
    </source>
</evidence>
<feature type="domain" description="LIM zinc-binding" evidence="6">
    <location>
        <begin position="192"/>
        <end position="262"/>
    </location>
</feature>
<feature type="compositionally biased region" description="Polar residues" evidence="5">
    <location>
        <begin position="112"/>
        <end position="121"/>
    </location>
</feature>
<evidence type="ECO:0000313" key="7">
    <source>
        <dbReference type="EMBL" id="AEY80347.1"/>
    </source>
</evidence>
<name>H2DJX6_MNELE</name>
<dbReference type="PANTHER" id="PTHR24210">
    <property type="entry name" value="LIM DOMAIN-CONTAINING PROTEIN"/>
    <property type="match status" value="1"/>
</dbReference>
<evidence type="ECO:0000256" key="2">
    <source>
        <dbReference type="ARBA" id="ARBA00022833"/>
    </source>
</evidence>
<organism evidence="7">
    <name type="scientific">Mnemiopsis leidyi</name>
    <name type="common">Sea walnut</name>
    <name type="synonym">Warty comb jellyfish</name>
    <dbReference type="NCBI Taxonomy" id="27923"/>
    <lineage>
        <taxon>Eukaryota</taxon>
        <taxon>Metazoa</taxon>
        <taxon>Ctenophora</taxon>
        <taxon>Tentaculata</taxon>
        <taxon>Lobata</taxon>
        <taxon>Bolinopsidae</taxon>
        <taxon>Mnemiopsis</taxon>
    </lineage>
</organism>
<dbReference type="GO" id="GO:0098609">
    <property type="term" value="P:cell-cell adhesion"/>
    <property type="evidence" value="ECO:0007669"/>
    <property type="project" value="TreeGrafter"/>
</dbReference>
<dbReference type="GO" id="GO:0005925">
    <property type="term" value="C:focal adhesion"/>
    <property type="evidence" value="ECO:0007669"/>
    <property type="project" value="TreeGrafter"/>
</dbReference>
<dbReference type="PANTHER" id="PTHR24210:SF0">
    <property type="entry name" value="LIM DOMAIN-CONTAINING PROTEIN"/>
    <property type="match status" value="1"/>
</dbReference>
<protein>
    <submittedName>
        <fullName evidence="7">PINCH class LIM protein ML12076b</fullName>
    </submittedName>
</protein>
<evidence type="ECO:0000259" key="6">
    <source>
        <dbReference type="PROSITE" id="PS50023"/>
    </source>
</evidence>
<keyword evidence="2 4" id="KW-0862">Zinc</keyword>
<dbReference type="SMART" id="SM00132">
    <property type="entry name" value="LIM"/>
    <property type="match status" value="5"/>
</dbReference>
<accession>H2DJX6</accession>
<feature type="domain" description="LIM zinc-binding" evidence="6">
    <location>
        <begin position="263"/>
        <end position="321"/>
    </location>
</feature>
<dbReference type="SUPFAM" id="SSF57716">
    <property type="entry name" value="Glucocorticoid receptor-like (DNA-binding domain)"/>
    <property type="match status" value="4"/>
</dbReference>
<gene>
    <name evidence="7" type="primary">ML12076</name>
</gene>
<dbReference type="FunFam" id="2.10.110.10:FF:000009">
    <property type="entry name" value="Paxillin isoform 1"/>
    <property type="match status" value="1"/>
</dbReference>
<dbReference type="GO" id="GO:0005911">
    <property type="term" value="C:cell-cell junction"/>
    <property type="evidence" value="ECO:0007669"/>
    <property type="project" value="TreeGrafter"/>
</dbReference>
<dbReference type="AlphaFoldDB" id="H2DJX6"/>
<dbReference type="GO" id="GO:2001046">
    <property type="term" value="P:positive regulation of integrin-mediated signaling pathway"/>
    <property type="evidence" value="ECO:0007669"/>
    <property type="project" value="TreeGrafter"/>
</dbReference>
<evidence type="ECO:0000256" key="3">
    <source>
        <dbReference type="ARBA" id="ARBA00023038"/>
    </source>
</evidence>
<dbReference type="InterPro" id="IPR017351">
    <property type="entry name" value="PINCH-1-4-like"/>
</dbReference>
<evidence type="ECO:0000256" key="5">
    <source>
        <dbReference type="SAM" id="MobiDB-lite"/>
    </source>
</evidence>
<feature type="compositionally biased region" description="Polar residues" evidence="5">
    <location>
        <begin position="55"/>
        <end position="70"/>
    </location>
</feature>
<keyword evidence="1 4" id="KW-0479">Metal-binding</keyword>
<feature type="region of interest" description="Disordered" evidence="5">
    <location>
        <begin position="514"/>
        <end position="552"/>
    </location>
</feature>
<dbReference type="GO" id="GO:1900026">
    <property type="term" value="P:positive regulation of substrate adhesion-dependent cell spreading"/>
    <property type="evidence" value="ECO:0007669"/>
    <property type="project" value="TreeGrafter"/>
</dbReference>
<dbReference type="Pfam" id="PF00412">
    <property type="entry name" value="LIM"/>
    <property type="match status" value="5"/>
</dbReference>
<feature type="compositionally biased region" description="Basic residues" evidence="5">
    <location>
        <begin position="516"/>
        <end position="536"/>
    </location>
</feature>
<feature type="region of interest" description="Disordered" evidence="5">
    <location>
        <begin position="112"/>
        <end position="154"/>
    </location>
</feature>
<evidence type="ECO:0000256" key="4">
    <source>
        <dbReference type="PROSITE-ProRule" id="PRU00125"/>
    </source>
</evidence>
<keyword evidence="3 4" id="KW-0440">LIM domain</keyword>
<dbReference type="EMBL" id="JN615198">
    <property type="protein sequence ID" value="AEY80347.1"/>
    <property type="molecule type" value="mRNA"/>
</dbReference>
<proteinExistence type="evidence at transcript level"/>
<reference evidence="7" key="1">
    <citation type="submission" date="2011-08" db="EMBL/GenBank/DDBJ databases">
        <title>The Diversification of the LIM Superclass at the Base of the Metazoa Increased Subcellular Complexity and Promoted Multicellular Specialization.</title>
        <authorList>
            <person name="Koch B.J."/>
            <person name="Ryan J.F."/>
            <person name="Baxevanis A.D."/>
        </authorList>
    </citation>
    <scope>NUCLEOTIDE SEQUENCE</scope>
</reference>